<keyword evidence="1" id="KW-0694">RNA-binding</keyword>
<dbReference type="InterPro" id="IPR000504">
    <property type="entry name" value="RRM_dom"/>
</dbReference>
<evidence type="ECO:0000313" key="3">
    <source>
        <dbReference type="Proteomes" id="UP001152795"/>
    </source>
</evidence>
<dbReference type="EMBL" id="CACRXK020017791">
    <property type="protein sequence ID" value="CAB4031633.1"/>
    <property type="molecule type" value="Genomic_DNA"/>
</dbReference>
<proteinExistence type="predicted"/>
<comment type="caution">
    <text evidence="2">The sequence shown here is derived from an EMBL/GenBank/DDBJ whole genome shotgun (WGS) entry which is preliminary data.</text>
</comment>
<dbReference type="GO" id="GO:0005737">
    <property type="term" value="C:cytoplasm"/>
    <property type="evidence" value="ECO:0007669"/>
    <property type="project" value="TreeGrafter"/>
</dbReference>
<organism evidence="2 3">
    <name type="scientific">Paramuricea clavata</name>
    <name type="common">Red gorgonian</name>
    <name type="synonym">Violescent sea-whip</name>
    <dbReference type="NCBI Taxonomy" id="317549"/>
    <lineage>
        <taxon>Eukaryota</taxon>
        <taxon>Metazoa</taxon>
        <taxon>Cnidaria</taxon>
        <taxon>Anthozoa</taxon>
        <taxon>Octocorallia</taxon>
        <taxon>Malacalcyonacea</taxon>
        <taxon>Plexauridae</taxon>
        <taxon>Paramuricea</taxon>
    </lineage>
</organism>
<accession>A0A6S7KUT7</accession>
<evidence type="ECO:0000256" key="1">
    <source>
        <dbReference type="ARBA" id="ARBA00022884"/>
    </source>
</evidence>
<dbReference type="SMART" id="SM00360">
    <property type="entry name" value="RRM"/>
    <property type="match status" value="1"/>
</dbReference>
<reference evidence="2" key="1">
    <citation type="submission" date="2020-04" db="EMBL/GenBank/DDBJ databases">
        <authorList>
            <person name="Alioto T."/>
            <person name="Alioto T."/>
            <person name="Gomez Garrido J."/>
        </authorList>
    </citation>
    <scope>NUCLEOTIDE SEQUENCE</scope>
    <source>
        <strain evidence="2">A484AB</strain>
    </source>
</reference>
<dbReference type="Gene3D" id="3.30.70.330">
    <property type="match status" value="1"/>
</dbReference>
<dbReference type="AlphaFoldDB" id="A0A6S7KUT7"/>
<keyword evidence="3" id="KW-1185">Reference proteome</keyword>
<gene>
    <name evidence="2" type="ORF">PACLA_8A064014</name>
</gene>
<evidence type="ECO:0000313" key="2">
    <source>
        <dbReference type="EMBL" id="CAB4031633.1"/>
    </source>
</evidence>
<dbReference type="PROSITE" id="PS50102">
    <property type="entry name" value="RRM"/>
    <property type="match status" value="1"/>
</dbReference>
<dbReference type="GO" id="GO:0008494">
    <property type="term" value="F:translation activator activity"/>
    <property type="evidence" value="ECO:0007669"/>
    <property type="project" value="TreeGrafter"/>
</dbReference>
<dbReference type="OrthoDB" id="762982at2759"/>
<sequence>CTSDELKQFFSSFGFVTGSKIIKDNEGVSKGYGFISFERKSDAQKVLRMVIAFLQNLCVGLGLHRLGRFLRTQVWSFRTQVWSFRTQVWSFRTQVWSFRTQVWSFRTQVWSFRTQVWSFRTQVWSFRTQVWSFRTQVWSFRTQVWSFRTQAWSFRTQAWSFRTRAWSFRIEIWSLRIDHREKRLRIGPAIRRSNELGRHMKKESPEDTYLARNGVSLSLNNAIFSSAEYPAMTFDANSMPSPYPMTSTLNIGSPYCPKMFNYPSSCAVSGCTISQNAKECCAMENQGCAFIACSTPYIQM</sequence>
<name>A0A6S7KUT7_PARCT</name>
<dbReference type="PANTHER" id="PTHR11176:SF57">
    <property type="entry name" value="PROTEIN BOULE"/>
    <property type="match status" value="1"/>
</dbReference>
<dbReference type="GO" id="GO:0045948">
    <property type="term" value="P:positive regulation of translational initiation"/>
    <property type="evidence" value="ECO:0007669"/>
    <property type="project" value="TreeGrafter"/>
</dbReference>
<dbReference type="InterPro" id="IPR012677">
    <property type="entry name" value="Nucleotide-bd_a/b_plait_sf"/>
</dbReference>
<dbReference type="GO" id="GO:0070935">
    <property type="term" value="P:3'-UTR-mediated mRNA stabilization"/>
    <property type="evidence" value="ECO:0007669"/>
    <property type="project" value="TreeGrafter"/>
</dbReference>
<dbReference type="SUPFAM" id="SSF54928">
    <property type="entry name" value="RNA-binding domain, RBD"/>
    <property type="match status" value="1"/>
</dbReference>
<protein>
    <submittedName>
        <fullName evidence="2">Papilin-like isoform x2</fullName>
    </submittedName>
</protein>
<feature type="non-terminal residue" evidence="2">
    <location>
        <position position="300"/>
    </location>
</feature>
<dbReference type="Proteomes" id="UP001152795">
    <property type="component" value="Unassembled WGS sequence"/>
</dbReference>
<dbReference type="Pfam" id="PF00076">
    <property type="entry name" value="RRM_1"/>
    <property type="match status" value="1"/>
</dbReference>
<dbReference type="InterPro" id="IPR035979">
    <property type="entry name" value="RBD_domain_sf"/>
</dbReference>
<dbReference type="GO" id="GO:0003730">
    <property type="term" value="F:mRNA 3'-UTR binding"/>
    <property type="evidence" value="ECO:0007669"/>
    <property type="project" value="TreeGrafter"/>
</dbReference>
<dbReference type="PANTHER" id="PTHR11176">
    <property type="entry name" value="BOULE-RELATED"/>
    <property type="match status" value="1"/>
</dbReference>